<gene>
    <name evidence="5" type="ORF">NP493_60g03016</name>
</gene>
<evidence type="ECO:0000313" key="5">
    <source>
        <dbReference type="EMBL" id="KAK2191070.1"/>
    </source>
</evidence>
<comment type="caution">
    <text evidence="5">The sequence shown here is derived from an EMBL/GenBank/DDBJ whole genome shotgun (WGS) entry which is preliminary data.</text>
</comment>
<dbReference type="PANTHER" id="PTHR23080:SF133">
    <property type="entry name" value="SI:CH211-262I1.5-RELATED"/>
    <property type="match status" value="1"/>
</dbReference>
<reference evidence="5" key="1">
    <citation type="journal article" date="2023" name="Mol. Biol. Evol.">
        <title>Third-Generation Sequencing Reveals the Adaptive Role of the Epigenome in Three Deep-Sea Polychaetes.</title>
        <authorList>
            <person name="Perez M."/>
            <person name="Aroh O."/>
            <person name="Sun Y."/>
            <person name="Lan Y."/>
            <person name="Juniper S.K."/>
            <person name="Young C.R."/>
            <person name="Angers B."/>
            <person name="Qian P.Y."/>
        </authorList>
    </citation>
    <scope>NUCLEOTIDE SEQUENCE</scope>
    <source>
        <strain evidence="5">R07B-5</strain>
    </source>
</reference>
<dbReference type="Proteomes" id="UP001209878">
    <property type="component" value="Unassembled WGS sequence"/>
</dbReference>
<proteinExistence type="predicted"/>
<feature type="compositionally biased region" description="Polar residues" evidence="3">
    <location>
        <begin position="62"/>
        <end position="76"/>
    </location>
</feature>
<dbReference type="AlphaFoldDB" id="A0AAD9PAI4"/>
<keyword evidence="6" id="KW-1185">Reference proteome</keyword>
<evidence type="ECO:0000259" key="4">
    <source>
        <dbReference type="Pfam" id="PF13359"/>
    </source>
</evidence>
<evidence type="ECO:0000256" key="1">
    <source>
        <dbReference type="ARBA" id="ARBA00001968"/>
    </source>
</evidence>
<feature type="domain" description="DDE Tnp4" evidence="4">
    <location>
        <begin position="103"/>
        <end position="180"/>
    </location>
</feature>
<dbReference type="Pfam" id="PF13359">
    <property type="entry name" value="DDE_Tnp_4"/>
    <property type="match status" value="1"/>
</dbReference>
<dbReference type="InterPro" id="IPR027806">
    <property type="entry name" value="HARBI1_dom"/>
</dbReference>
<sequence length="181" mass="20474">MPIGALRTVAKFTYHGSIHGSSEGNFQKPSPITWNTWQRDKEREPKEMGYTRRDMERMATNRQQRHSLVNGLSSQRANRRQTVDTRMPAVVKDRYAATRIILDCTEQRPSSFKLNTELYSRYKSTTTLIGLVGIIPPGVVSFVSALHPGSVSDNAITRNSDILEMLEKGDQVMVDKGFTIE</sequence>
<dbReference type="EMBL" id="JAODUO010000061">
    <property type="protein sequence ID" value="KAK2191070.1"/>
    <property type="molecule type" value="Genomic_DNA"/>
</dbReference>
<name>A0AAD9PAI4_RIDPI</name>
<organism evidence="5 6">
    <name type="scientific">Ridgeia piscesae</name>
    <name type="common">Tubeworm</name>
    <dbReference type="NCBI Taxonomy" id="27915"/>
    <lineage>
        <taxon>Eukaryota</taxon>
        <taxon>Metazoa</taxon>
        <taxon>Spiralia</taxon>
        <taxon>Lophotrochozoa</taxon>
        <taxon>Annelida</taxon>
        <taxon>Polychaeta</taxon>
        <taxon>Sedentaria</taxon>
        <taxon>Canalipalpata</taxon>
        <taxon>Sabellida</taxon>
        <taxon>Siboglinidae</taxon>
        <taxon>Ridgeia</taxon>
    </lineage>
</organism>
<evidence type="ECO:0000256" key="2">
    <source>
        <dbReference type="ARBA" id="ARBA00022723"/>
    </source>
</evidence>
<accession>A0AAD9PAI4</accession>
<keyword evidence="2" id="KW-0479">Metal-binding</keyword>
<comment type="cofactor">
    <cofactor evidence="1">
        <name>a divalent metal cation</name>
        <dbReference type="ChEBI" id="CHEBI:60240"/>
    </cofactor>
</comment>
<protein>
    <recommendedName>
        <fullName evidence="4">DDE Tnp4 domain-containing protein</fullName>
    </recommendedName>
</protein>
<dbReference type="GO" id="GO:0046872">
    <property type="term" value="F:metal ion binding"/>
    <property type="evidence" value="ECO:0007669"/>
    <property type="project" value="UniProtKB-KW"/>
</dbReference>
<evidence type="ECO:0000313" key="6">
    <source>
        <dbReference type="Proteomes" id="UP001209878"/>
    </source>
</evidence>
<dbReference type="PANTHER" id="PTHR23080">
    <property type="entry name" value="THAP DOMAIN PROTEIN"/>
    <property type="match status" value="1"/>
</dbReference>
<evidence type="ECO:0000256" key="3">
    <source>
        <dbReference type="SAM" id="MobiDB-lite"/>
    </source>
</evidence>
<feature type="region of interest" description="Disordered" evidence="3">
    <location>
        <begin position="62"/>
        <end position="81"/>
    </location>
</feature>